<dbReference type="PANTHER" id="PTHR18870">
    <property type="entry name" value="PROTEIN TAG-278-RELATED"/>
    <property type="match status" value="1"/>
</dbReference>
<feature type="region of interest" description="Disordered" evidence="3">
    <location>
        <begin position="1"/>
        <end position="21"/>
    </location>
</feature>
<reference evidence="5" key="1">
    <citation type="submission" date="2025-08" db="UniProtKB">
        <authorList>
            <consortium name="Ensembl"/>
        </authorList>
    </citation>
    <scope>IDENTIFICATION</scope>
</reference>
<dbReference type="Ensembl" id="ENSEBUT00000014579.1">
    <property type="protein sequence ID" value="ENSEBUP00000014003.1"/>
    <property type="gene ID" value="ENSEBUG00000008824.1"/>
</dbReference>
<feature type="region of interest" description="Disordered" evidence="3">
    <location>
        <begin position="188"/>
        <end position="225"/>
    </location>
</feature>
<organism evidence="5 6">
    <name type="scientific">Eptatretus burgeri</name>
    <name type="common">Inshore hagfish</name>
    <dbReference type="NCBI Taxonomy" id="7764"/>
    <lineage>
        <taxon>Eukaryota</taxon>
        <taxon>Metazoa</taxon>
        <taxon>Chordata</taxon>
        <taxon>Craniata</taxon>
        <taxon>Vertebrata</taxon>
        <taxon>Cyclostomata</taxon>
        <taxon>Myxini</taxon>
        <taxon>Myxiniformes</taxon>
        <taxon>Myxinidae</taxon>
        <taxon>Eptatretinae</taxon>
        <taxon>Eptatretus</taxon>
    </lineage>
</organism>
<evidence type="ECO:0000256" key="3">
    <source>
        <dbReference type="SAM" id="MobiDB-lite"/>
    </source>
</evidence>
<evidence type="ECO:0000313" key="5">
    <source>
        <dbReference type="Ensembl" id="ENSEBUP00000014003.1"/>
    </source>
</evidence>
<feature type="compositionally biased region" description="Basic and acidic residues" evidence="3">
    <location>
        <begin position="188"/>
        <end position="201"/>
    </location>
</feature>
<evidence type="ECO:0000256" key="2">
    <source>
        <dbReference type="SAM" id="Coils"/>
    </source>
</evidence>
<dbReference type="PANTHER" id="PTHR18870:SF9">
    <property type="entry name" value="PROTEIN TAG-278-RELATED"/>
    <property type="match status" value="1"/>
</dbReference>
<evidence type="ECO:0000256" key="1">
    <source>
        <dbReference type="ARBA" id="ARBA00023054"/>
    </source>
</evidence>
<keyword evidence="1 2" id="KW-0175">Coiled coil</keyword>
<dbReference type="Pfam" id="PF15665">
    <property type="entry name" value="FAM184"/>
    <property type="match status" value="1"/>
</dbReference>
<accession>A0A8C4QFQ8</accession>
<name>A0A8C4QFQ8_EPTBU</name>
<evidence type="ECO:0000313" key="6">
    <source>
        <dbReference type="Proteomes" id="UP000694388"/>
    </source>
</evidence>
<dbReference type="AlphaFoldDB" id="A0A8C4QFQ8"/>
<evidence type="ECO:0000259" key="4">
    <source>
        <dbReference type="Pfam" id="PF15665"/>
    </source>
</evidence>
<dbReference type="GeneTree" id="ENSGT00530000063669"/>
<dbReference type="Proteomes" id="UP000694388">
    <property type="component" value="Unplaced"/>
</dbReference>
<reference evidence="5" key="2">
    <citation type="submission" date="2025-09" db="UniProtKB">
        <authorList>
            <consortium name="Ensembl"/>
        </authorList>
    </citation>
    <scope>IDENTIFICATION</scope>
</reference>
<feature type="coiled-coil region" evidence="2">
    <location>
        <begin position="28"/>
        <end position="108"/>
    </location>
</feature>
<proteinExistence type="predicted"/>
<feature type="domain" description="Protein FAM184A/B N-terminal" evidence="4">
    <location>
        <begin position="34"/>
        <end position="207"/>
    </location>
</feature>
<keyword evidence="6" id="KW-1185">Reference proteome</keyword>
<protein>
    <recommendedName>
        <fullName evidence="4">Protein FAM184A/B N-terminal domain-containing protein</fullName>
    </recommendedName>
</protein>
<dbReference type="InterPro" id="IPR039478">
    <property type="entry name" value="FAM184A/B_N"/>
</dbReference>
<sequence length="281" mass="32779">MAAASPGQGHGGAADSKQDMHFQMSKKLAQLTKVIYSLNTKNDKHEEEVQALKDAHTKELQQHATETRRHLLELQTKLGDQENMCKKLQNLENVLAKQERLRHEEKVTFDAYRRKMTREEARTLELERRVLAMKKDLQEKTEHFSRLRVRFADDKQAALKELSKVHQLEMEKARKDYDNEISAARQRLEELNDSEKSKEKINSCQSQSMEEPLEQEPSKVDPHPTKLSFKKKKYVILRWNLAVVKEKEAVNLRQLKNSQESLQVAREALDQQTELIQKASK</sequence>